<keyword evidence="4" id="KW-1185">Reference proteome</keyword>
<evidence type="ECO:0000313" key="3">
    <source>
        <dbReference type="EMBL" id="AIG27932.1"/>
    </source>
</evidence>
<dbReference type="CDD" id="cd02696">
    <property type="entry name" value="MurNAc-LAA"/>
    <property type="match status" value="1"/>
</dbReference>
<dbReference type="SMART" id="SM00646">
    <property type="entry name" value="Ami_3"/>
    <property type="match status" value="1"/>
</dbReference>
<dbReference type="EMBL" id="CP007806">
    <property type="protein sequence ID" value="AIG27932.1"/>
    <property type="molecule type" value="Genomic_DNA"/>
</dbReference>
<dbReference type="eggNOG" id="COG0860">
    <property type="taxonomic scope" value="Bacteria"/>
</dbReference>
<name>A0A075R5Q3_BRELA</name>
<proteinExistence type="predicted"/>
<evidence type="ECO:0000256" key="1">
    <source>
        <dbReference type="ARBA" id="ARBA00022801"/>
    </source>
</evidence>
<dbReference type="PANTHER" id="PTHR30404">
    <property type="entry name" value="N-ACETYLMURAMOYL-L-ALANINE AMIDASE"/>
    <property type="match status" value="1"/>
</dbReference>
<dbReference type="Proteomes" id="UP000005850">
    <property type="component" value="Chromosome"/>
</dbReference>
<dbReference type="SUPFAM" id="SSF53187">
    <property type="entry name" value="Zn-dependent exopeptidases"/>
    <property type="match status" value="1"/>
</dbReference>
<dbReference type="PANTHER" id="PTHR30404:SF0">
    <property type="entry name" value="N-ACETYLMURAMOYL-L-ALANINE AMIDASE AMIC"/>
    <property type="match status" value="1"/>
</dbReference>
<dbReference type="InterPro" id="IPR002508">
    <property type="entry name" value="MurNAc-LAA_cat"/>
</dbReference>
<accession>A0A075R5Q3</accession>
<reference evidence="3 4" key="1">
    <citation type="journal article" date="2011" name="J. Bacteriol.">
        <title>Genome sequence of Brevibacillus laterosporus LMG 15441, a pathogen of invertebrates.</title>
        <authorList>
            <person name="Djukic M."/>
            <person name="Poehlein A."/>
            <person name="Thurmer A."/>
            <person name="Daniel R."/>
        </authorList>
    </citation>
    <scope>NUCLEOTIDE SEQUENCE [LARGE SCALE GENOMIC DNA]</scope>
    <source>
        <strain evidence="3 4">LMG 15441</strain>
    </source>
</reference>
<dbReference type="EC" id="3.5.1.28" evidence="3"/>
<organism evidence="3 4">
    <name type="scientific">Brevibacillus laterosporus LMG 15441</name>
    <dbReference type="NCBI Taxonomy" id="1042163"/>
    <lineage>
        <taxon>Bacteria</taxon>
        <taxon>Bacillati</taxon>
        <taxon>Bacillota</taxon>
        <taxon>Bacilli</taxon>
        <taxon>Bacillales</taxon>
        <taxon>Paenibacillaceae</taxon>
        <taxon>Brevibacillus</taxon>
    </lineage>
</organism>
<dbReference type="AlphaFoldDB" id="A0A075R5Q3"/>
<dbReference type="RefSeq" id="WP_003336541.1">
    <property type="nucleotide sequence ID" value="NZ_CP007806.1"/>
</dbReference>
<dbReference type="KEGG" id="blr:BRLA_c036300"/>
<protein>
    <submittedName>
        <fullName evidence="3">Sporulation-specific N-acetylmuramoyl-L-alanine amidase</fullName>
        <ecNumber evidence="3">3.5.1.28</ecNumber>
    </submittedName>
</protein>
<evidence type="ECO:0000313" key="4">
    <source>
        <dbReference type="Proteomes" id="UP000005850"/>
    </source>
</evidence>
<dbReference type="InterPro" id="IPR050695">
    <property type="entry name" value="N-acetylmuramoyl_amidase_3"/>
</dbReference>
<feature type="domain" description="MurNAc-LAA" evidence="2">
    <location>
        <begin position="64"/>
        <end position="174"/>
    </location>
</feature>
<dbReference type="Pfam" id="PF01520">
    <property type="entry name" value="Amidase_3"/>
    <property type="match status" value="1"/>
</dbReference>
<dbReference type="STRING" id="1042163.BRLA_c036300"/>
<dbReference type="GO" id="GO:0009253">
    <property type="term" value="P:peptidoglycan catabolic process"/>
    <property type="evidence" value="ECO:0007669"/>
    <property type="project" value="InterPro"/>
</dbReference>
<dbReference type="GO" id="GO:0030288">
    <property type="term" value="C:outer membrane-bounded periplasmic space"/>
    <property type="evidence" value="ECO:0007669"/>
    <property type="project" value="TreeGrafter"/>
</dbReference>
<gene>
    <name evidence="3" type="ORF">BRLA_c036300</name>
</gene>
<dbReference type="GO" id="GO:0008745">
    <property type="term" value="F:N-acetylmuramoyl-L-alanine amidase activity"/>
    <property type="evidence" value="ECO:0007669"/>
    <property type="project" value="UniProtKB-EC"/>
</dbReference>
<dbReference type="Gene3D" id="3.40.630.40">
    <property type="entry name" value="Zn-dependent exopeptidases"/>
    <property type="match status" value="1"/>
</dbReference>
<dbReference type="HOGENOM" id="CLU_014322_9_1_9"/>
<keyword evidence="1 3" id="KW-0378">Hydrolase</keyword>
<sequence length="241" mass="26492">MAKPILIIDAGHGGADPGAIGNQMQEKDLTLQISLYQLQRCRELNLPAAITRTTDTTLTPSQRTTLVKQSEATYCISNHINSGGGEGVEAIHSIFTTNRLANALVQAVVAEGQKFRRVYTRVGADGRDYYFMHRETGAVDTIIMEYGFIDHALDSQKLKNNWKRYAEAVIKAFCGHIGHPYSPAVEAPNDDFELAVDALVQAKIISSPDYWKQNAVSTRTVAGEYAAQLIKNMAKYLKAGT</sequence>
<evidence type="ECO:0000259" key="2">
    <source>
        <dbReference type="SMART" id="SM00646"/>
    </source>
</evidence>